<dbReference type="OrthoDB" id="19588at2759"/>
<feature type="repeat" description="TPR" evidence="3">
    <location>
        <begin position="432"/>
        <end position="465"/>
    </location>
</feature>
<dbReference type="SUPFAM" id="SSF56112">
    <property type="entry name" value="Protein kinase-like (PK-like)"/>
    <property type="match status" value="1"/>
</dbReference>
<dbReference type="InParanoid" id="Q22M69"/>
<feature type="repeat" description="TPR" evidence="3">
    <location>
        <begin position="466"/>
        <end position="499"/>
    </location>
</feature>
<dbReference type="Gene3D" id="1.25.40.10">
    <property type="entry name" value="Tetratricopeptide repeat domain"/>
    <property type="match status" value="2"/>
</dbReference>
<evidence type="ECO:0000313" key="5">
    <source>
        <dbReference type="EMBL" id="EAR86423.1"/>
    </source>
</evidence>
<feature type="repeat" description="TPR" evidence="3">
    <location>
        <begin position="296"/>
        <end position="329"/>
    </location>
</feature>
<keyword evidence="6" id="KW-1185">Reference proteome</keyword>
<dbReference type="InterPro" id="IPR019734">
    <property type="entry name" value="TPR_rpt"/>
</dbReference>
<dbReference type="Pfam" id="PF13414">
    <property type="entry name" value="TPR_11"/>
    <property type="match status" value="1"/>
</dbReference>
<evidence type="ECO:0000256" key="1">
    <source>
        <dbReference type="ARBA" id="ARBA00022737"/>
    </source>
</evidence>
<dbReference type="HOGENOM" id="CLU_020511_0_0_1"/>
<proteinExistence type="predicted"/>
<accession>Q22M69</accession>
<dbReference type="PROSITE" id="PS50011">
    <property type="entry name" value="PROTEIN_KINASE_DOM"/>
    <property type="match status" value="1"/>
</dbReference>
<dbReference type="InterPro" id="IPR050498">
    <property type="entry name" value="Ycf3"/>
</dbReference>
<sequence>MELIIKQLEIHKQITVTKSYIDKPDQQYTVIAHDSQNQYSIKVISLHQNQDEQISQQRLDYAQQLAHSLKSCNHENIAKYFGEFQIEENYFILLERFEMNLIDWQLKNKLKKQIDRKIFIQFSLQLLHALEHIHSKNYVLQELALRNIFLDKDYNIKLCDFGFPQEVIPSEISKQFMDQRVDNISFYLPPELFDFSKNKIAKQSKVLQEKEGDVWVACVCLYALAEATLVFIKRLTKGTGFYVFQEKIDKDINKVLMNSFWLNKNLRPKISDLILSFEELQKVQVSQIIDEYEQEFIDKYNKGKELYSNEQFEESIEVLKEAIQINPSSYQSLNLIGNNYFENNKYNEAINYFTQSINVFPENPIAYKSIGHSYLNLKQYETAIENLNKAVMYNPEYSHAYNLLGVCYHNIGDTQNAAESYIKANSLCPQQCIPLFNLGNIYLKKKVDEESKNWYEKAIETNPNYIDAYTNLGVVNCNQSQFEQALIHFEKASQIDPLSASINHNIWFACMKLQRYDYAINYFKNRLKINGSQQTNYYLALTLIQQDNLKNLHKSIHYLKQQIKLEPQLIEPFYLLVDSFFEQEKQSEIIKYSKISKSLDQLLLERIRETKSEI</sequence>
<dbReference type="SMART" id="SM00220">
    <property type="entry name" value="S_TKc"/>
    <property type="match status" value="1"/>
</dbReference>
<dbReference type="GO" id="GO:0004672">
    <property type="term" value="F:protein kinase activity"/>
    <property type="evidence" value="ECO:0007669"/>
    <property type="project" value="InterPro"/>
</dbReference>
<feature type="repeat" description="TPR" evidence="3">
    <location>
        <begin position="398"/>
        <end position="431"/>
    </location>
</feature>
<dbReference type="Proteomes" id="UP000009168">
    <property type="component" value="Unassembled WGS sequence"/>
</dbReference>
<dbReference type="PANTHER" id="PTHR44858:SF1">
    <property type="entry name" value="UDP-N-ACETYLGLUCOSAMINE--PEPTIDE N-ACETYLGLUCOSAMINYLTRANSFERASE SPINDLY-RELATED"/>
    <property type="match status" value="1"/>
</dbReference>
<feature type="repeat" description="TPR" evidence="3">
    <location>
        <begin position="330"/>
        <end position="363"/>
    </location>
</feature>
<dbReference type="CDD" id="cd00180">
    <property type="entry name" value="PKc"/>
    <property type="match status" value="1"/>
</dbReference>
<dbReference type="PROSITE" id="PS50005">
    <property type="entry name" value="TPR"/>
    <property type="match status" value="6"/>
</dbReference>
<dbReference type="Gene3D" id="1.10.510.10">
    <property type="entry name" value="Transferase(Phosphotransferase) domain 1"/>
    <property type="match status" value="1"/>
</dbReference>
<dbReference type="InterPro" id="IPR000719">
    <property type="entry name" value="Prot_kinase_dom"/>
</dbReference>
<dbReference type="Pfam" id="PF00069">
    <property type="entry name" value="Pkinase"/>
    <property type="match status" value="1"/>
</dbReference>
<dbReference type="SMART" id="SM00028">
    <property type="entry name" value="TPR"/>
    <property type="match status" value="7"/>
</dbReference>
<evidence type="ECO:0000256" key="2">
    <source>
        <dbReference type="ARBA" id="ARBA00022803"/>
    </source>
</evidence>
<name>Q22M69_TETTS</name>
<keyword evidence="2 3" id="KW-0802">TPR repeat</keyword>
<dbReference type="Pfam" id="PF13431">
    <property type="entry name" value="TPR_17"/>
    <property type="match status" value="1"/>
</dbReference>
<feature type="domain" description="Protein kinase" evidence="4">
    <location>
        <begin position="1"/>
        <end position="280"/>
    </location>
</feature>
<organism evidence="5 6">
    <name type="scientific">Tetrahymena thermophila (strain SB210)</name>
    <dbReference type="NCBI Taxonomy" id="312017"/>
    <lineage>
        <taxon>Eukaryota</taxon>
        <taxon>Sar</taxon>
        <taxon>Alveolata</taxon>
        <taxon>Ciliophora</taxon>
        <taxon>Intramacronucleata</taxon>
        <taxon>Oligohymenophorea</taxon>
        <taxon>Hymenostomatida</taxon>
        <taxon>Tetrahymenina</taxon>
        <taxon>Tetrahymenidae</taxon>
        <taxon>Tetrahymena</taxon>
    </lineage>
</organism>
<dbReference type="eggNOG" id="KOG4626">
    <property type="taxonomic scope" value="Eukaryota"/>
</dbReference>
<dbReference type="PANTHER" id="PTHR44858">
    <property type="entry name" value="TETRATRICOPEPTIDE REPEAT PROTEIN 6"/>
    <property type="match status" value="1"/>
</dbReference>
<evidence type="ECO:0000313" key="6">
    <source>
        <dbReference type="Proteomes" id="UP000009168"/>
    </source>
</evidence>
<gene>
    <name evidence="5" type="ORF">TTHERM_00037500</name>
</gene>
<dbReference type="Pfam" id="PF13181">
    <property type="entry name" value="TPR_8"/>
    <property type="match status" value="2"/>
</dbReference>
<dbReference type="AlphaFoldDB" id="Q22M69"/>
<dbReference type="SUPFAM" id="SSF48452">
    <property type="entry name" value="TPR-like"/>
    <property type="match status" value="1"/>
</dbReference>
<evidence type="ECO:0000259" key="4">
    <source>
        <dbReference type="PROSITE" id="PS50011"/>
    </source>
</evidence>
<dbReference type="InterPro" id="IPR011009">
    <property type="entry name" value="Kinase-like_dom_sf"/>
</dbReference>
<evidence type="ECO:0000256" key="3">
    <source>
        <dbReference type="PROSITE-ProRule" id="PRU00339"/>
    </source>
</evidence>
<reference evidence="6" key="1">
    <citation type="journal article" date="2006" name="PLoS Biol.">
        <title>Macronuclear genome sequence of the ciliate Tetrahymena thermophila, a model eukaryote.</title>
        <authorList>
            <person name="Eisen J.A."/>
            <person name="Coyne R.S."/>
            <person name="Wu M."/>
            <person name="Wu D."/>
            <person name="Thiagarajan M."/>
            <person name="Wortman J.R."/>
            <person name="Badger J.H."/>
            <person name="Ren Q."/>
            <person name="Amedeo P."/>
            <person name="Jones K.M."/>
            <person name="Tallon L.J."/>
            <person name="Delcher A.L."/>
            <person name="Salzberg S.L."/>
            <person name="Silva J.C."/>
            <person name="Haas B.J."/>
            <person name="Majoros W.H."/>
            <person name="Farzad M."/>
            <person name="Carlton J.M."/>
            <person name="Smith R.K. Jr."/>
            <person name="Garg J."/>
            <person name="Pearlman R.E."/>
            <person name="Karrer K.M."/>
            <person name="Sun L."/>
            <person name="Manning G."/>
            <person name="Elde N.C."/>
            <person name="Turkewitz A.P."/>
            <person name="Asai D.J."/>
            <person name="Wilkes D.E."/>
            <person name="Wang Y."/>
            <person name="Cai H."/>
            <person name="Collins K."/>
            <person name="Stewart B.A."/>
            <person name="Lee S.R."/>
            <person name="Wilamowska K."/>
            <person name="Weinberg Z."/>
            <person name="Ruzzo W.L."/>
            <person name="Wloga D."/>
            <person name="Gaertig J."/>
            <person name="Frankel J."/>
            <person name="Tsao C.-C."/>
            <person name="Gorovsky M.A."/>
            <person name="Keeling P.J."/>
            <person name="Waller R.F."/>
            <person name="Patron N.J."/>
            <person name="Cherry J.M."/>
            <person name="Stover N.A."/>
            <person name="Krieger C.J."/>
            <person name="del Toro C."/>
            <person name="Ryder H.F."/>
            <person name="Williamson S.C."/>
            <person name="Barbeau R.A."/>
            <person name="Hamilton E.P."/>
            <person name="Orias E."/>
        </authorList>
    </citation>
    <scope>NUCLEOTIDE SEQUENCE [LARGE SCALE GENOMIC DNA]</scope>
    <source>
        <strain evidence="6">SB210</strain>
    </source>
</reference>
<dbReference type="InterPro" id="IPR011990">
    <property type="entry name" value="TPR-like_helical_dom_sf"/>
</dbReference>
<keyword evidence="1" id="KW-0677">Repeat</keyword>
<dbReference type="RefSeq" id="XP_977151.1">
    <property type="nucleotide sequence ID" value="XM_972058.1"/>
</dbReference>
<dbReference type="GeneID" id="7840490"/>
<dbReference type="eggNOG" id="KOG0583">
    <property type="taxonomic scope" value="Eukaryota"/>
</dbReference>
<feature type="repeat" description="TPR" evidence="3">
    <location>
        <begin position="364"/>
        <end position="397"/>
    </location>
</feature>
<dbReference type="KEGG" id="tet:TTHERM_00037500"/>
<dbReference type="GO" id="GO:0005524">
    <property type="term" value="F:ATP binding"/>
    <property type="evidence" value="ECO:0007669"/>
    <property type="project" value="InterPro"/>
</dbReference>
<dbReference type="EMBL" id="GG662720">
    <property type="protein sequence ID" value="EAR86423.1"/>
    <property type="molecule type" value="Genomic_DNA"/>
</dbReference>
<protein>
    <submittedName>
        <fullName evidence="5">Tetratricopeptide repeat protein</fullName>
    </submittedName>
</protein>